<comment type="caution">
    <text evidence="2">The sequence shown here is derived from an EMBL/GenBank/DDBJ whole genome shotgun (WGS) entry which is preliminary data.</text>
</comment>
<accession>X1Q6C3</accession>
<reference evidence="2" key="1">
    <citation type="journal article" date="2014" name="Front. Microbiol.">
        <title>High frequency of phylogenetically diverse reductive dehalogenase-homologous genes in deep subseafloor sedimentary metagenomes.</title>
        <authorList>
            <person name="Kawai M."/>
            <person name="Futagami T."/>
            <person name="Toyoda A."/>
            <person name="Takaki Y."/>
            <person name="Nishi S."/>
            <person name="Hori S."/>
            <person name="Arai W."/>
            <person name="Tsubouchi T."/>
            <person name="Morono Y."/>
            <person name="Uchiyama I."/>
            <person name="Ito T."/>
            <person name="Fujiyama A."/>
            <person name="Inagaki F."/>
            <person name="Takami H."/>
        </authorList>
    </citation>
    <scope>NUCLEOTIDE SEQUENCE</scope>
    <source>
        <strain evidence="2">Expedition CK06-06</strain>
    </source>
</reference>
<dbReference type="InterPro" id="IPR025248">
    <property type="entry name" value="DUF4007"/>
</dbReference>
<dbReference type="EMBL" id="BARV01030216">
    <property type="protein sequence ID" value="GAI38814.1"/>
    <property type="molecule type" value="Genomic_DNA"/>
</dbReference>
<name>X1Q6C3_9ZZZZ</name>
<organism evidence="2">
    <name type="scientific">marine sediment metagenome</name>
    <dbReference type="NCBI Taxonomy" id="412755"/>
    <lineage>
        <taxon>unclassified sequences</taxon>
        <taxon>metagenomes</taxon>
        <taxon>ecological metagenomes</taxon>
    </lineage>
</organism>
<feature type="domain" description="DUF4007" evidence="1">
    <location>
        <begin position="1"/>
        <end position="65"/>
    </location>
</feature>
<dbReference type="AlphaFoldDB" id="X1Q6C3"/>
<protein>
    <recommendedName>
        <fullName evidence="1">DUF4007 domain-containing protein</fullName>
    </recommendedName>
</protein>
<evidence type="ECO:0000313" key="2">
    <source>
        <dbReference type="EMBL" id="GAI38814.1"/>
    </source>
</evidence>
<sequence length="66" mass="7410">MIELGVGKNMARSIRHWGESTGIIKRRGVGFEISSIGEIIFSAEGDPYLEFKDTLWLIHYLIVSNG</sequence>
<dbReference type="Pfam" id="PF13182">
    <property type="entry name" value="DUF4007"/>
    <property type="match status" value="1"/>
</dbReference>
<feature type="non-terminal residue" evidence="2">
    <location>
        <position position="66"/>
    </location>
</feature>
<gene>
    <name evidence="2" type="ORF">S06H3_48028</name>
</gene>
<proteinExistence type="predicted"/>
<evidence type="ECO:0000259" key="1">
    <source>
        <dbReference type="Pfam" id="PF13182"/>
    </source>
</evidence>